<organism evidence="3 4">
    <name type="scientific">Haloarcula salina</name>
    <dbReference type="NCBI Taxonomy" id="1429914"/>
    <lineage>
        <taxon>Archaea</taxon>
        <taxon>Methanobacteriati</taxon>
        <taxon>Methanobacteriota</taxon>
        <taxon>Stenosarchaea group</taxon>
        <taxon>Halobacteria</taxon>
        <taxon>Halobacteriales</taxon>
        <taxon>Haloarculaceae</taxon>
        <taxon>Haloarcula</taxon>
    </lineage>
</organism>
<evidence type="ECO:0000313" key="4">
    <source>
        <dbReference type="Proteomes" id="UP001166304"/>
    </source>
</evidence>
<protein>
    <recommendedName>
        <fullName evidence="2">SWIM-type domain-containing protein</fullName>
    </recommendedName>
</protein>
<sequence>MSTKDTAALQTAATAERIDDRTKRALEEYLTVTPDIGRARGADDLVLVTSASGKEYLVDVRGGSCECPDATHRDVECKHQIRAKMALGLAAVPAGAAEACDIDPDLGQHCDAELRFAAADGGVVSTASDEAADDVVDLSEEHGEAPIDGTCIAGHERCAGISGMYMGEFPCANCWLYAPASAHIHFHEATDNGGDL</sequence>
<dbReference type="RefSeq" id="WP_194242947.1">
    <property type="nucleotide sequence ID" value="NZ_JAHQXE010000001.1"/>
</dbReference>
<dbReference type="GO" id="GO:0008270">
    <property type="term" value="F:zinc ion binding"/>
    <property type="evidence" value="ECO:0007669"/>
    <property type="project" value="UniProtKB-KW"/>
</dbReference>
<dbReference type="EMBL" id="JAHQXE010000001">
    <property type="protein sequence ID" value="MBV0900177.1"/>
    <property type="molecule type" value="Genomic_DNA"/>
</dbReference>
<feature type="domain" description="SWIM-type" evidence="2">
    <location>
        <begin position="56"/>
        <end position="88"/>
    </location>
</feature>
<dbReference type="Proteomes" id="UP001166304">
    <property type="component" value="Unassembled WGS sequence"/>
</dbReference>
<evidence type="ECO:0000259" key="2">
    <source>
        <dbReference type="PROSITE" id="PS50966"/>
    </source>
</evidence>
<evidence type="ECO:0000313" key="3">
    <source>
        <dbReference type="EMBL" id="MBV0900177.1"/>
    </source>
</evidence>
<gene>
    <name evidence="3" type="ORF">KTS37_00105</name>
</gene>
<evidence type="ECO:0000256" key="1">
    <source>
        <dbReference type="PROSITE-ProRule" id="PRU00325"/>
    </source>
</evidence>
<keyword evidence="1" id="KW-0862">Zinc</keyword>
<dbReference type="InterPro" id="IPR007527">
    <property type="entry name" value="Znf_SWIM"/>
</dbReference>
<reference evidence="3" key="1">
    <citation type="submission" date="2021-06" db="EMBL/GenBank/DDBJ databases">
        <title>New haloarchaea isolates fom saline soil.</title>
        <authorList>
            <person name="Duran-Viseras A."/>
            <person name="Sanchez-Porro C.S."/>
            <person name="Ventosa A."/>
        </authorList>
    </citation>
    <scope>NUCLEOTIDE SEQUENCE</scope>
    <source>
        <strain evidence="3">JCM 18369</strain>
    </source>
</reference>
<comment type="caution">
    <text evidence="3">The sequence shown here is derived from an EMBL/GenBank/DDBJ whole genome shotgun (WGS) entry which is preliminary data.</text>
</comment>
<keyword evidence="1" id="KW-0479">Metal-binding</keyword>
<accession>A0AA41KDT0</accession>
<keyword evidence="4" id="KW-1185">Reference proteome</keyword>
<name>A0AA41KDT0_9EURY</name>
<dbReference type="AlphaFoldDB" id="A0AA41KDT0"/>
<keyword evidence="1" id="KW-0863">Zinc-finger</keyword>
<proteinExistence type="predicted"/>
<dbReference type="PROSITE" id="PS50966">
    <property type="entry name" value="ZF_SWIM"/>
    <property type="match status" value="1"/>
</dbReference>